<gene>
    <name evidence="2" type="ORF">ABZ508_25455</name>
</gene>
<dbReference type="Proteomes" id="UP001550378">
    <property type="component" value="Unassembled WGS sequence"/>
</dbReference>
<organism evidence="2 3">
    <name type="scientific">Streptomyces lavendulocolor</name>
    <dbReference type="NCBI Taxonomy" id="67316"/>
    <lineage>
        <taxon>Bacteria</taxon>
        <taxon>Bacillati</taxon>
        <taxon>Actinomycetota</taxon>
        <taxon>Actinomycetes</taxon>
        <taxon>Kitasatosporales</taxon>
        <taxon>Streptomycetaceae</taxon>
        <taxon>Streptomyces</taxon>
    </lineage>
</organism>
<keyword evidence="2" id="KW-0378">Hydrolase</keyword>
<sequence>MPKPLNLRQLRGDPGQRSLLELTELGELLLPLGEPVLQPGGKALIPAKRRVTRKPTWPGAVPHGRGYARLVGEAVVVREGAGPEILLVHGGAGPRTTWGALSSLAERWTLAYVHRRGYPPSPPPREGQDFEVDALDLAPLLVGRPHVVAHSYGVLGTLIAAAAAPGSVRSLTLIEPPLSHLVPHDPEVARLERLGDAVLTDGMDTDPSELREFLRIAGAPVGDGPLPEDVAAGVRRAHGGRLPSRSRPRLDAIRDAGVPVLVASGGHAAALERICDALAAALSGKRSVHPGAGHFVAAAPGFAEQLEAFLRKSVRWQASCDR</sequence>
<reference evidence="2 3" key="1">
    <citation type="submission" date="2024-06" db="EMBL/GenBank/DDBJ databases">
        <title>The Natural Products Discovery Center: Release of the First 8490 Sequenced Strains for Exploring Actinobacteria Biosynthetic Diversity.</title>
        <authorList>
            <person name="Kalkreuter E."/>
            <person name="Kautsar S.A."/>
            <person name="Yang D."/>
            <person name="Bader C.D."/>
            <person name="Teijaro C.N."/>
            <person name="Fluegel L."/>
            <person name="Davis C.M."/>
            <person name="Simpson J.R."/>
            <person name="Lauterbach L."/>
            <person name="Steele A.D."/>
            <person name="Gui C."/>
            <person name="Meng S."/>
            <person name="Li G."/>
            <person name="Viehrig K."/>
            <person name="Ye F."/>
            <person name="Su P."/>
            <person name="Kiefer A.F."/>
            <person name="Nichols A."/>
            <person name="Cepeda A.J."/>
            <person name="Yan W."/>
            <person name="Fan B."/>
            <person name="Jiang Y."/>
            <person name="Adhikari A."/>
            <person name="Zheng C.-J."/>
            <person name="Schuster L."/>
            <person name="Cowan T.M."/>
            <person name="Smanski M.J."/>
            <person name="Chevrette M.G."/>
            <person name="De Carvalho L.P.S."/>
            <person name="Shen B."/>
        </authorList>
    </citation>
    <scope>NUCLEOTIDE SEQUENCE [LARGE SCALE GENOMIC DNA]</scope>
    <source>
        <strain evidence="2 3">NPDC006337</strain>
    </source>
</reference>
<feature type="domain" description="AB hydrolase-1" evidence="1">
    <location>
        <begin position="85"/>
        <end position="300"/>
    </location>
</feature>
<dbReference type="EMBL" id="JBEXZR010000027">
    <property type="protein sequence ID" value="MEU0710715.1"/>
    <property type="molecule type" value="Genomic_DNA"/>
</dbReference>
<dbReference type="Pfam" id="PF12697">
    <property type="entry name" value="Abhydrolase_6"/>
    <property type="match status" value="1"/>
</dbReference>
<dbReference type="GO" id="GO:0016787">
    <property type="term" value="F:hydrolase activity"/>
    <property type="evidence" value="ECO:0007669"/>
    <property type="project" value="UniProtKB-KW"/>
</dbReference>
<dbReference type="InterPro" id="IPR000073">
    <property type="entry name" value="AB_hydrolase_1"/>
</dbReference>
<proteinExistence type="predicted"/>
<comment type="caution">
    <text evidence="2">The sequence shown here is derived from an EMBL/GenBank/DDBJ whole genome shotgun (WGS) entry which is preliminary data.</text>
</comment>
<evidence type="ECO:0000313" key="3">
    <source>
        <dbReference type="Proteomes" id="UP001550378"/>
    </source>
</evidence>
<accession>A0ABV2WBH4</accession>
<name>A0ABV2WBH4_9ACTN</name>
<dbReference type="SUPFAM" id="SSF53474">
    <property type="entry name" value="alpha/beta-Hydrolases"/>
    <property type="match status" value="1"/>
</dbReference>
<evidence type="ECO:0000259" key="1">
    <source>
        <dbReference type="Pfam" id="PF12697"/>
    </source>
</evidence>
<dbReference type="RefSeq" id="WP_359806350.1">
    <property type="nucleotide sequence ID" value="NZ_JBEXZQ010000022.1"/>
</dbReference>
<dbReference type="Gene3D" id="3.40.50.1820">
    <property type="entry name" value="alpha/beta hydrolase"/>
    <property type="match status" value="1"/>
</dbReference>
<protein>
    <submittedName>
        <fullName evidence="2">Alpha/beta fold hydrolase</fullName>
    </submittedName>
</protein>
<evidence type="ECO:0000313" key="2">
    <source>
        <dbReference type="EMBL" id="MEU0710715.1"/>
    </source>
</evidence>
<dbReference type="InterPro" id="IPR029058">
    <property type="entry name" value="AB_hydrolase_fold"/>
</dbReference>
<keyword evidence="3" id="KW-1185">Reference proteome</keyword>